<dbReference type="InterPro" id="IPR036291">
    <property type="entry name" value="NAD(P)-bd_dom_sf"/>
</dbReference>
<name>A0A520S0K8_9GAMM</name>
<dbReference type="GO" id="GO:0000166">
    <property type="term" value="F:nucleotide binding"/>
    <property type="evidence" value="ECO:0007669"/>
    <property type="project" value="InterPro"/>
</dbReference>
<dbReference type="InterPro" id="IPR051317">
    <property type="entry name" value="Gfo/Idh/MocA_oxidoreduct"/>
</dbReference>
<dbReference type="SUPFAM" id="SSF55347">
    <property type="entry name" value="Glyceraldehyde-3-phosphate dehydrogenase-like, C-terminal domain"/>
    <property type="match status" value="1"/>
</dbReference>
<reference evidence="3 4" key="1">
    <citation type="submission" date="2019-02" db="EMBL/GenBank/DDBJ databases">
        <title>Prokaryotic population dynamics and viral predation in marine succession experiment using metagenomics: the confinement effect.</title>
        <authorList>
            <person name="Haro-Moreno J.M."/>
            <person name="Rodriguez-Valera F."/>
            <person name="Lopez-Perez M."/>
        </authorList>
    </citation>
    <scope>NUCLEOTIDE SEQUENCE [LARGE SCALE GENOMIC DNA]</scope>
    <source>
        <strain evidence="3">MED-G158</strain>
    </source>
</reference>
<dbReference type="AlphaFoldDB" id="A0A520S0K8"/>
<feature type="domain" description="Gfo/Idh/MocA-like oxidoreductase N-terminal" evidence="1">
    <location>
        <begin position="6"/>
        <end position="127"/>
    </location>
</feature>
<protein>
    <submittedName>
        <fullName evidence="3">Gfo/Idh/MocA family oxidoreductase</fullName>
    </submittedName>
</protein>
<dbReference type="Gene3D" id="3.40.50.720">
    <property type="entry name" value="NAD(P)-binding Rossmann-like Domain"/>
    <property type="match status" value="1"/>
</dbReference>
<dbReference type="SUPFAM" id="SSF51735">
    <property type="entry name" value="NAD(P)-binding Rossmann-fold domains"/>
    <property type="match status" value="1"/>
</dbReference>
<organism evidence="3 4">
    <name type="scientific">OM182 bacterium</name>
    <dbReference type="NCBI Taxonomy" id="2510334"/>
    <lineage>
        <taxon>Bacteria</taxon>
        <taxon>Pseudomonadati</taxon>
        <taxon>Pseudomonadota</taxon>
        <taxon>Gammaproteobacteria</taxon>
        <taxon>OMG group</taxon>
        <taxon>OM182 clade</taxon>
    </lineage>
</organism>
<evidence type="ECO:0000313" key="4">
    <source>
        <dbReference type="Proteomes" id="UP000320404"/>
    </source>
</evidence>
<dbReference type="Gene3D" id="3.30.360.10">
    <property type="entry name" value="Dihydrodipicolinate Reductase, domain 2"/>
    <property type="match status" value="1"/>
</dbReference>
<dbReference type="Pfam" id="PF22725">
    <property type="entry name" value="GFO_IDH_MocA_C3"/>
    <property type="match status" value="1"/>
</dbReference>
<sequence length="287" mass="31441">MVGGGIGAFIGDVHRMAARLDDRYELVAGAFSSDPARTKESAAEFGVAEDRAYKDFTTMVREERARADGIEAVAIVTPNHLHHAPAREFLDAGIHVICDKPLTASLEDARELQALVKESDLLFAVTYNYSGYPMVRQAREMIGDGALGDIRVVQVEYPQDWLSTDLETSGQKQAAWRTDPKQAGAGGSIGDIGTHAFHLTEFVTGLEVTSLLADLHAFVPGRQLDDNAQMLLRFSNGARGSLWASQVAVGHENGLRIRVYGEQASLEWFQEQPNQLRYSVLGETPRV</sequence>
<dbReference type="Proteomes" id="UP000320404">
    <property type="component" value="Unassembled WGS sequence"/>
</dbReference>
<gene>
    <name evidence="3" type="ORF">EVA69_03560</name>
</gene>
<dbReference type="InterPro" id="IPR000683">
    <property type="entry name" value="Gfo/Idh/MocA-like_OxRdtase_N"/>
</dbReference>
<accession>A0A520S0K8</accession>
<feature type="domain" description="GFO/IDH/MocA-like oxidoreductase" evidence="2">
    <location>
        <begin position="135"/>
        <end position="267"/>
    </location>
</feature>
<dbReference type="Pfam" id="PF01408">
    <property type="entry name" value="GFO_IDH_MocA"/>
    <property type="match status" value="1"/>
</dbReference>
<evidence type="ECO:0000259" key="2">
    <source>
        <dbReference type="Pfam" id="PF22725"/>
    </source>
</evidence>
<proteinExistence type="predicted"/>
<dbReference type="PANTHER" id="PTHR43708">
    <property type="entry name" value="CONSERVED EXPRESSED OXIDOREDUCTASE (EUROFUNG)"/>
    <property type="match status" value="1"/>
</dbReference>
<evidence type="ECO:0000313" key="3">
    <source>
        <dbReference type="EMBL" id="RZO75974.1"/>
    </source>
</evidence>
<dbReference type="EMBL" id="SHAH01000041">
    <property type="protein sequence ID" value="RZO75974.1"/>
    <property type="molecule type" value="Genomic_DNA"/>
</dbReference>
<evidence type="ECO:0000259" key="1">
    <source>
        <dbReference type="Pfam" id="PF01408"/>
    </source>
</evidence>
<comment type="caution">
    <text evidence="3">The sequence shown here is derived from an EMBL/GenBank/DDBJ whole genome shotgun (WGS) entry which is preliminary data.</text>
</comment>
<dbReference type="PANTHER" id="PTHR43708:SF3">
    <property type="entry name" value="OXIDOREDUCTASE"/>
    <property type="match status" value="1"/>
</dbReference>
<feature type="non-terminal residue" evidence="3">
    <location>
        <position position="287"/>
    </location>
</feature>
<dbReference type="InterPro" id="IPR055170">
    <property type="entry name" value="GFO_IDH_MocA-like_dom"/>
</dbReference>